<name>A0A9D0ZGL9_9FIRM</name>
<evidence type="ECO:0000256" key="1">
    <source>
        <dbReference type="SAM" id="Phobius"/>
    </source>
</evidence>
<feature type="transmembrane region" description="Helical" evidence="1">
    <location>
        <begin position="182"/>
        <end position="206"/>
    </location>
</feature>
<dbReference type="AlphaFoldDB" id="A0A9D0ZGL9"/>
<dbReference type="PANTHER" id="PTHR41282">
    <property type="entry name" value="CONSERVED TRANSMEMBRANE PROTEIN-RELATED"/>
    <property type="match status" value="1"/>
</dbReference>
<comment type="caution">
    <text evidence="2">The sequence shown here is derived from an EMBL/GenBank/DDBJ whole genome shotgun (WGS) entry which is preliminary data.</text>
</comment>
<reference evidence="2" key="2">
    <citation type="journal article" date="2021" name="PeerJ">
        <title>Extensive microbial diversity within the chicken gut microbiome revealed by metagenomics and culture.</title>
        <authorList>
            <person name="Gilroy R."/>
            <person name="Ravi A."/>
            <person name="Getino M."/>
            <person name="Pursley I."/>
            <person name="Horton D.L."/>
            <person name="Alikhan N.F."/>
            <person name="Baker D."/>
            <person name="Gharbi K."/>
            <person name="Hall N."/>
            <person name="Watson M."/>
            <person name="Adriaenssens E.M."/>
            <person name="Foster-Nyarko E."/>
            <person name="Jarju S."/>
            <person name="Secka A."/>
            <person name="Antonio M."/>
            <person name="Oren A."/>
            <person name="Chaudhuri R.R."/>
            <person name="La Ragione R."/>
            <person name="Hildebrand F."/>
            <person name="Pallen M.J."/>
        </authorList>
    </citation>
    <scope>NUCLEOTIDE SEQUENCE</scope>
    <source>
        <strain evidence="2">ChiSjej1B19-3389</strain>
    </source>
</reference>
<dbReference type="Proteomes" id="UP000886787">
    <property type="component" value="Unassembled WGS sequence"/>
</dbReference>
<dbReference type="Pfam" id="PF12811">
    <property type="entry name" value="BaxI_1"/>
    <property type="match status" value="1"/>
</dbReference>
<feature type="transmembrane region" description="Helical" evidence="1">
    <location>
        <begin position="254"/>
        <end position="271"/>
    </location>
</feature>
<proteinExistence type="predicted"/>
<feature type="transmembrane region" description="Helical" evidence="1">
    <location>
        <begin position="87"/>
        <end position="112"/>
    </location>
</feature>
<organism evidence="2 3">
    <name type="scientific">Candidatus Scatavimonas merdigallinarum</name>
    <dbReference type="NCBI Taxonomy" id="2840914"/>
    <lineage>
        <taxon>Bacteria</taxon>
        <taxon>Bacillati</taxon>
        <taxon>Bacillota</taxon>
        <taxon>Clostridia</taxon>
        <taxon>Eubacteriales</taxon>
        <taxon>Oscillospiraceae</taxon>
        <taxon>Oscillospiraceae incertae sedis</taxon>
        <taxon>Candidatus Scatavimonas</taxon>
    </lineage>
</organism>
<feature type="transmembrane region" description="Helical" evidence="1">
    <location>
        <begin position="53"/>
        <end position="75"/>
    </location>
</feature>
<dbReference type="PANTHER" id="PTHR41282:SF1">
    <property type="entry name" value="CONSERVED TRANSMEMBRANE PROTEIN-RELATED"/>
    <property type="match status" value="1"/>
</dbReference>
<gene>
    <name evidence="2" type="ORF">IAD32_00690</name>
</gene>
<feature type="transmembrane region" description="Helical" evidence="1">
    <location>
        <begin position="124"/>
        <end position="143"/>
    </location>
</feature>
<keyword evidence="1" id="KW-0472">Membrane</keyword>
<evidence type="ECO:0000313" key="2">
    <source>
        <dbReference type="EMBL" id="HIQ79787.1"/>
    </source>
</evidence>
<keyword evidence="1" id="KW-1133">Transmembrane helix</keyword>
<accession>A0A9D0ZGL9</accession>
<sequence>MAKKRLATDPPAGKNEKSTNIFANPVIRKLNKVTERAEEGEGATYSGITIKTVFFLLVTIGGVALYYALQAFYFSSLPQEKVVSDDIVFSFSIIEILFVLAALVFTIVIPILTMFIHKGIPFTGTLYSVSQGFLLGWIIKNLLGGYEWIAWAALGITLLLVAVMAVLYTARIIKVTKKFRTILTVLFVTMILSSIACVVCYCIPATSSIVAVMLNNPILSIAVAVIGIIIATLFLLVDFDTIEKTVTNSLPQKYEWVAAFGLAFTVIWIYLKVLDLLMTVNNK</sequence>
<keyword evidence="1" id="KW-0812">Transmembrane</keyword>
<evidence type="ECO:0000313" key="3">
    <source>
        <dbReference type="Proteomes" id="UP000886787"/>
    </source>
</evidence>
<protein>
    <submittedName>
        <fullName evidence="2">Bax inhibitor-1/YccA family protein</fullName>
    </submittedName>
</protein>
<feature type="transmembrane region" description="Helical" evidence="1">
    <location>
        <begin position="218"/>
        <end position="242"/>
    </location>
</feature>
<reference evidence="2" key="1">
    <citation type="submission" date="2020-10" db="EMBL/GenBank/DDBJ databases">
        <authorList>
            <person name="Gilroy R."/>
        </authorList>
    </citation>
    <scope>NUCLEOTIDE SEQUENCE</scope>
    <source>
        <strain evidence="2">ChiSjej1B19-3389</strain>
    </source>
</reference>
<dbReference type="InterPro" id="IPR010539">
    <property type="entry name" value="BaxI_1-like"/>
</dbReference>
<feature type="transmembrane region" description="Helical" evidence="1">
    <location>
        <begin position="149"/>
        <end position="170"/>
    </location>
</feature>
<dbReference type="EMBL" id="DVFW01000004">
    <property type="protein sequence ID" value="HIQ79787.1"/>
    <property type="molecule type" value="Genomic_DNA"/>
</dbReference>